<comment type="caution">
    <text evidence="2">The sequence shown here is derived from an EMBL/GenBank/DDBJ whole genome shotgun (WGS) entry which is preliminary data.</text>
</comment>
<organism evidence="2 3">
    <name type="scientific">Sphingobium subterraneum</name>
    <dbReference type="NCBI Taxonomy" id="627688"/>
    <lineage>
        <taxon>Bacteria</taxon>
        <taxon>Pseudomonadati</taxon>
        <taxon>Pseudomonadota</taxon>
        <taxon>Alphaproteobacteria</taxon>
        <taxon>Sphingomonadales</taxon>
        <taxon>Sphingomonadaceae</taxon>
        <taxon>Sphingobium</taxon>
    </lineage>
</organism>
<feature type="region of interest" description="Disordered" evidence="1">
    <location>
        <begin position="103"/>
        <end position="125"/>
    </location>
</feature>
<proteinExistence type="predicted"/>
<sequence>MFAKLLRLAADEKLIVGMCVHPPRASGYDLEIWTGPSMGERTESYGRFPCDIPQMEALERIAGIAAHKIERLPRRLAGSSVFFQPAPDRNRVELNANSAAVGPDRQCANSRILHKESGMSPATSQ</sequence>
<keyword evidence="3" id="KW-1185">Reference proteome</keyword>
<evidence type="ECO:0000256" key="1">
    <source>
        <dbReference type="SAM" id="MobiDB-lite"/>
    </source>
</evidence>
<evidence type="ECO:0000313" key="2">
    <source>
        <dbReference type="EMBL" id="MBB6125612.1"/>
    </source>
</evidence>
<dbReference type="EMBL" id="JACIJP010000009">
    <property type="protein sequence ID" value="MBB6125612.1"/>
    <property type="molecule type" value="Genomic_DNA"/>
</dbReference>
<name>A0A841J5J2_9SPHN</name>
<evidence type="ECO:0000313" key="3">
    <source>
        <dbReference type="Proteomes" id="UP000552700"/>
    </source>
</evidence>
<dbReference type="Proteomes" id="UP000552700">
    <property type="component" value="Unassembled WGS sequence"/>
</dbReference>
<dbReference type="AlphaFoldDB" id="A0A841J5J2"/>
<gene>
    <name evidence="2" type="ORF">FHS92_003376</name>
</gene>
<dbReference type="RefSeq" id="WP_184081823.1">
    <property type="nucleotide sequence ID" value="NZ_JACIJP010000009.1"/>
</dbReference>
<accession>A0A841J5J2</accession>
<protein>
    <submittedName>
        <fullName evidence="2">Uncharacterized protein</fullName>
    </submittedName>
</protein>
<reference evidence="2 3" key="1">
    <citation type="submission" date="2020-08" db="EMBL/GenBank/DDBJ databases">
        <title>Genomic Encyclopedia of Type Strains, Phase IV (KMG-IV): sequencing the most valuable type-strain genomes for metagenomic binning, comparative biology and taxonomic classification.</title>
        <authorList>
            <person name="Goeker M."/>
        </authorList>
    </citation>
    <scope>NUCLEOTIDE SEQUENCE [LARGE SCALE GENOMIC DNA]</scope>
    <source>
        <strain evidence="2 3">DSM 102255</strain>
    </source>
</reference>